<dbReference type="Proteomes" id="UP001057580">
    <property type="component" value="Chromosome"/>
</dbReference>
<dbReference type="Pfam" id="PF25257">
    <property type="entry name" value="DUF7858"/>
    <property type="match status" value="1"/>
</dbReference>
<name>A0A9E7R1Y1_9EURY</name>
<organism evidence="1 2">
    <name type="scientific">Salinirubellus salinus</name>
    <dbReference type="NCBI Taxonomy" id="1364945"/>
    <lineage>
        <taxon>Archaea</taxon>
        <taxon>Methanobacteriati</taxon>
        <taxon>Methanobacteriota</taxon>
        <taxon>Stenosarchaea group</taxon>
        <taxon>Halobacteria</taxon>
        <taxon>Halobacteriales</taxon>
        <taxon>Natronomonadaceae</taxon>
        <taxon>Salinirubellus</taxon>
    </lineage>
</organism>
<dbReference type="EMBL" id="CP104003">
    <property type="protein sequence ID" value="UWM53998.1"/>
    <property type="molecule type" value="Genomic_DNA"/>
</dbReference>
<keyword evidence="2" id="KW-1185">Reference proteome</keyword>
<protein>
    <submittedName>
        <fullName evidence="1">Uncharacterized protein</fullName>
    </submittedName>
</protein>
<accession>A0A9E7R1Y1</accession>
<dbReference type="KEGG" id="ssai:N0B31_17975"/>
<sequence length="163" mass="16626">MGLSDIAAGIEVTTEQRERGVASVDDTEADLAERLGAYDSALPCPASAAATLVEAYAGGKSVGAASRVAGLVPATGARALHRLGEPVCPLSPVERDVVRDFLDARVGRTDAVALVGSETEFALGVYCETHDPIPGAVEALEGALAVERADPLADARSDVGDLL</sequence>
<gene>
    <name evidence="1" type="ORF">N0B31_17975</name>
</gene>
<dbReference type="AlphaFoldDB" id="A0A9E7R1Y1"/>
<reference evidence="1" key="1">
    <citation type="submission" date="2022-09" db="EMBL/GenBank/DDBJ databases">
        <title>Diverse halophilic archaea isolated from saline environments.</title>
        <authorList>
            <person name="Cui H.-L."/>
        </authorList>
    </citation>
    <scope>NUCLEOTIDE SEQUENCE</scope>
    <source>
        <strain evidence="1">ZS-35-S2</strain>
    </source>
</reference>
<dbReference type="InterPro" id="IPR057180">
    <property type="entry name" value="DUF7858"/>
</dbReference>
<evidence type="ECO:0000313" key="1">
    <source>
        <dbReference type="EMBL" id="UWM53998.1"/>
    </source>
</evidence>
<proteinExistence type="predicted"/>
<dbReference type="GeneID" id="74944351"/>
<evidence type="ECO:0000313" key="2">
    <source>
        <dbReference type="Proteomes" id="UP001057580"/>
    </source>
</evidence>
<dbReference type="RefSeq" id="WP_260592992.1">
    <property type="nucleotide sequence ID" value="NZ_CP104003.1"/>
</dbReference>